<comment type="caution">
    <text evidence="11">The sequence shown here is derived from an EMBL/GenBank/DDBJ whole genome shotgun (WGS) entry which is preliminary data.</text>
</comment>
<dbReference type="InterPro" id="IPR035587">
    <property type="entry name" value="DUS-like_FMN-bd"/>
</dbReference>
<evidence type="ECO:0000256" key="3">
    <source>
        <dbReference type="ARBA" id="ARBA00022643"/>
    </source>
</evidence>
<dbReference type="PROSITE" id="PS01136">
    <property type="entry name" value="UPF0034"/>
    <property type="match status" value="1"/>
</dbReference>
<comment type="cofactor">
    <cofactor evidence="1 7 9">
        <name>FMN</name>
        <dbReference type="ChEBI" id="CHEBI:58210"/>
    </cofactor>
</comment>
<feature type="binding site" evidence="9">
    <location>
        <begin position="225"/>
        <end position="226"/>
    </location>
    <ligand>
        <name>FMN</name>
        <dbReference type="ChEBI" id="CHEBI:58210"/>
    </ligand>
</feature>
<keyword evidence="12" id="KW-1185">Reference proteome</keyword>
<dbReference type="InterPro" id="IPR013785">
    <property type="entry name" value="Aldolase_TIM"/>
</dbReference>
<dbReference type="GO" id="GO:0003723">
    <property type="term" value="F:RNA binding"/>
    <property type="evidence" value="ECO:0007669"/>
    <property type="project" value="TreeGrafter"/>
</dbReference>
<feature type="active site" description="Proton donor" evidence="8">
    <location>
        <position position="101"/>
    </location>
</feature>
<comment type="function">
    <text evidence="7">Catalyzes the synthesis of 5,6-dihydrouridine (D), a modified base found in the D-loop of most tRNAs, via the reduction of the C5-C6 double bond in target uridines.</text>
</comment>
<dbReference type="EC" id="1.3.1.-" evidence="7"/>
<comment type="similarity">
    <text evidence="7">Belongs to the dus family.</text>
</comment>
<evidence type="ECO:0000256" key="4">
    <source>
        <dbReference type="ARBA" id="ARBA00022694"/>
    </source>
</evidence>
<dbReference type="PANTHER" id="PTHR45846:SF1">
    <property type="entry name" value="TRNA-DIHYDROURIDINE(47) SYNTHASE [NAD(P)(+)]-LIKE"/>
    <property type="match status" value="1"/>
</dbReference>
<protein>
    <recommendedName>
        <fullName evidence="7">tRNA-dihydrouridine synthase</fullName>
        <ecNumber evidence="7">1.3.1.-</ecNumber>
    </recommendedName>
</protein>
<evidence type="ECO:0000313" key="12">
    <source>
        <dbReference type="Proteomes" id="UP000260649"/>
    </source>
</evidence>
<feature type="binding site" evidence="9">
    <location>
        <position position="169"/>
    </location>
    <ligand>
        <name>FMN</name>
        <dbReference type="ChEBI" id="CHEBI:58210"/>
    </ligand>
</feature>
<dbReference type="Pfam" id="PF01207">
    <property type="entry name" value="Dus"/>
    <property type="match status" value="1"/>
</dbReference>
<evidence type="ECO:0000256" key="7">
    <source>
        <dbReference type="PIRNR" id="PIRNR006621"/>
    </source>
</evidence>
<dbReference type="GeneID" id="97995702"/>
<evidence type="ECO:0000256" key="6">
    <source>
        <dbReference type="ARBA" id="ARBA00023002"/>
    </source>
</evidence>
<dbReference type="InterPro" id="IPR018517">
    <property type="entry name" value="tRNA_hU_synthase_CS"/>
</dbReference>
<organism evidence="11 12">
    <name type="scientific">Evtepia gabavorous</name>
    <dbReference type="NCBI Taxonomy" id="2211183"/>
    <lineage>
        <taxon>Bacteria</taxon>
        <taxon>Bacillati</taxon>
        <taxon>Bacillota</taxon>
        <taxon>Clostridia</taxon>
        <taxon>Eubacteriales</taxon>
        <taxon>Evtepia</taxon>
    </lineage>
</organism>
<gene>
    <name evidence="11" type="ORF">DV520_08165</name>
</gene>
<keyword evidence="6 7" id="KW-0560">Oxidoreductase</keyword>
<dbReference type="OrthoDB" id="9764501at2"/>
<dbReference type="EMBL" id="QQRQ01000013">
    <property type="protein sequence ID" value="RFT06268.1"/>
    <property type="molecule type" value="Genomic_DNA"/>
</dbReference>
<dbReference type="CDD" id="cd02801">
    <property type="entry name" value="DUS_like_FMN"/>
    <property type="match status" value="1"/>
</dbReference>
<evidence type="ECO:0000256" key="8">
    <source>
        <dbReference type="PIRSR" id="PIRSR006621-1"/>
    </source>
</evidence>
<name>A0A3E2B2J9_9FIRM</name>
<keyword evidence="9" id="KW-0547">Nucleotide-binding</keyword>
<feature type="binding site" evidence="9">
    <location>
        <position position="140"/>
    </location>
    <ligand>
        <name>FMN</name>
        <dbReference type="ChEBI" id="CHEBI:58210"/>
    </ligand>
</feature>
<evidence type="ECO:0000259" key="10">
    <source>
        <dbReference type="Pfam" id="PF01207"/>
    </source>
</evidence>
<accession>A0A3E2B2J9</accession>
<keyword evidence="4 7" id="KW-0819">tRNA processing</keyword>
<keyword evidence="5" id="KW-0521">NADP</keyword>
<reference evidence="11 12" key="1">
    <citation type="submission" date="2018-07" db="EMBL/GenBank/DDBJ databases">
        <title>GABA Modulating Bacteria of the Human Gut Microbiota.</title>
        <authorList>
            <person name="Strandwitz P."/>
            <person name="Kim K.H."/>
            <person name="Terekhova D."/>
            <person name="Liu J.K."/>
            <person name="Sharma A."/>
            <person name="Levering J."/>
            <person name="Mcdonald D."/>
            <person name="Dietrich D."/>
            <person name="Ramadhar T.R."/>
            <person name="Lekbua A."/>
            <person name="Mroue N."/>
            <person name="Liston C."/>
            <person name="Stewart E.J."/>
            <person name="Dubin M.J."/>
            <person name="Zengler K."/>
            <person name="Knight R."/>
            <person name="Gilbert J.A."/>
            <person name="Clardy J."/>
            <person name="Lewis K."/>
        </authorList>
    </citation>
    <scope>NUCLEOTIDE SEQUENCE [LARGE SCALE GENOMIC DNA]</scope>
    <source>
        <strain evidence="11 12">KLE1738</strain>
    </source>
</reference>
<evidence type="ECO:0000313" key="11">
    <source>
        <dbReference type="EMBL" id="RFT06268.1"/>
    </source>
</evidence>
<dbReference type="PANTHER" id="PTHR45846">
    <property type="entry name" value="TRNA-DIHYDROURIDINE(47) SYNTHASE [NAD(P)(+)]-LIKE"/>
    <property type="match status" value="1"/>
</dbReference>
<proteinExistence type="inferred from homology"/>
<evidence type="ECO:0000256" key="9">
    <source>
        <dbReference type="PIRSR" id="PIRSR006621-2"/>
    </source>
</evidence>
<dbReference type="Gene3D" id="3.20.20.70">
    <property type="entry name" value="Aldolase class I"/>
    <property type="match status" value="1"/>
</dbReference>
<dbReference type="SUPFAM" id="SSF51395">
    <property type="entry name" value="FMN-linked oxidoreductases"/>
    <property type="match status" value="1"/>
</dbReference>
<dbReference type="Proteomes" id="UP000260649">
    <property type="component" value="Unassembled WGS sequence"/>
</dbReference>
<dbReference type="GO" id="GO:0050660">
    <property type="term" value="F:flavin adenine dinucleotide binding"/>
    <property type="evidence" value="ECO:0007669"/>
    <property type="project" value="InterPro"/>
</dbReference>
<evidence type="ECO:0000256" key="2">
    <source>
        <dbReference type="ARBA" id="ARBA00022630"/>
    </source>
</evidence>
<sequence>MTDPHTLPPLSFAPLEGITGWIFRQVHHAMFPGLSRYYTPFFAPTADSPLTGRGLRDMHPDHNRGVPVVPQLLTNRAEDFIASARLLQDLGYKEVNLNLGCPSGTVVAKKKGAGFLSQPQALARFLDQIFQTLDVNISIKTRIGVENLEEWPPLLDLFQRYPICELIIHPRLRRDFYRGQPRREAFTYAVAHSRLPLCYNGDLFSPQDCWDLARQFPSVDRLMAGRGLVCNPALGRQLQGGPPLTKAELQAFHDRLLDGYQSVLSGDWPVLGKMKELWSYWARLFPAPEKPLKAMRKAKTLTDYTFAAQSLFRDQDLLPGAHFPSAGASS</sequence>
<keyword evidence="2 7" id="KW-0285">Flavoprotein</keyword>
<dbReference type="RefSeq" id="WP_117142406.1">
    <property type="nucleotide sequence ID" value="NZ_DBFAJY010000098.1"/>
</dbReference>
<dbReference type="AlphaFoldDB" id="A0A3E2B2J9"/>
<feature type="domain" description="DUS-like FMN-binding" evidence="10">
    <location>
        <begin position="12"/>
        <end position="236"/>
    </location>
</feature>
<keyword evidence="3 7" id="KW-0288">FMN</keyword>
<dbReference type="InterPro" id="IPR001269">
    <property type="entry name" value="DUS_fam"/>
</dbReference>
<evidence type="ECO:0000256" key="5">
    <source>
        <dbReference type="ARBA" id="ARBA00022857"/>
    </source>
</evidence>
<evidence type="ECO:0000256" key="1">
    <source>
        <dbReference type="ARBA" id="ARBA00001917"/>
    </source>
</evidence>
<dbReference type="GO" id="GO:0017150">
    <property type="term" value="F:tRNA dihydrouridine synthase activity"/>
    <property type="evidence" value="ECO:0007669"/>
    <property type="project" value="InterPro"/>
</dbReference>
<dbReference type="PIRSF" id="PIRSF006621">
    <property type="entry name" value="Dus"/>
    <property type="match status" value="1"/>
</dbReference>
<feature type="binding site" evidence="9">
    <location>
        <position position="71"/>
    </location>
    <ligand>
        <name>FMN</name>
        <dbReference type="ChEBI" id="CHEBI:58210"/>
    </ligand>
</feature>